<dbReference type="InterPro" id="IPR001769">
    <property type="entry name" value="Gingipain"/>
</dbReference>
<dbReference type="Pfam" id="PF01364">
    <property type="entry name" value="Peptidase_C25"/>
    <property type="match status" value="1"/>
</dbReference>
<keyword evidence="3" id="KW-1185">Reference proteome</keyword>
<reference evidence="2 3" key="1">
    <citation type="submission" date="2015-10" db="EMBL/GenBank/DDBJ databases">
        <title>Candidatus Desulfofervidus auxilii, a hydrogenotrophic sulfate-reducing bacterium involved in the thermophilic anaerobic oxidation of methane.</title>
        <authorList>
            <person name="Krukenberg V."/>
            <person name="Richter M."/>
            <person name="Wegener G."/>
        </authorList>
    </citation>
    <scope>NUCLEOTIDE SEQUENCE [LARGE SCALE GENOMIC DNA]</scope>
    <source>
        <strain evidence="2 3">HS1</strain>
    </source>
</reference>
<protein>
    <recommendedName>
        <fullName evidence="1">Gingipain domain-containing protein</fullName>
    </recommendedName>
</protein>
<dbReference type="OrthoDB" id="6660653at2"/>
<dbReference type="RefSeq" id="WP_066064254.1">
    <property type="nucleotide sequence ID" value="NZ_CP013015.1"/>
</dbReference>
<organism evidence="2 3">
    <name type="scientific">Desulfofervidus auxilii</name>
    <dbReference type="NCBI Taxonomy" id="1621989"/>
    <lineage>
        <taxon>Bacteria</taxon>
        <taxon>Pseudomonadati</taxon>
        <taxon>Thermodesulfobacteriota</taxon>
        <taxon>Candidatus Desulfofervidia</taxon>
        <taxon>Candidatus Desulfofervidales</taxon>
        <taxon>Candidatus Desulfofervidaceae</taxon>
        <taxon>Candidatus Desulfofervidus</taxon>
    </lineage>
</organism>
<accession>A0A7U4QLL5</accession>
<gene>
    <name evidence="2" type="ORF">HS1_001808</name>
</gene>
<dbReference type="GO" id="GO:0008234">
    <property type="term" value="F:cysteine-type peptidase activity"/>
    <property type="evidence" value="ECO:0007669"/>
    <property type="project" value="InterPro"/>
</dbReference>
<feature type="domain" description="Gingipain" evidence="1">
    <location>
        <begin position="154"/>
        <end position="448"/>
    </location>
</feature>
<evidence type="ECO:0000313" key="3">
    <source>
        <dbReference type="Proteomes" id="UP000070560"/>
    </source>
</evidence>
<dbReference type="Proteomes" id="UP000070560">
    <property type="component" value="Chromosome"/>
</dbReference>
<proteinExistence type="predicted"/>
<dbReference type="SUPFAM" id="SSF49265">
    <property type="entry name" value="Fibronectin type III"/>
    <property type="match status" value="1"/>
</dbReference>
<dbReference type="EMBL" id="CP013015">
    <property type="protein sequence ID" value="AMM41602.1"/>
    <property type="molecule type" value="Genomic_DNA"/>
</dbReference>
<sequence>MPNEKDWEEKLIYGKKQELTRGKVTRGEVVGDRTIINLKAFSKEYKLAHAYANVRNLEYLSDKPIKLQTFSDYIKPRRKLIKMPFTVERKPRPRFPRDEAYLNRKTRRHYPNGDLLILVDKAVYPAVAHSIRQYVLDVGKDGYWATIHVVSGGTPANIRAYIRRRRPVGVLLVGAISVPWFELDNDFHGAHSEFPCDLYYMDTNGIWHDPDGDGKFSSHSGNIDPEIWVGRLWTPTANGNDATLINDYFARNHKFRLGMLGHAHSALAYVDDDWRGFDDCAFDEMFPASVITKYTDPHKTDADLYKAEVNSLRSWVQLCAHSWTHGHALKVGGTNEYIQVSYFRDTNPPNAHFYNLFCCGPGRFPTADYLAGWYIFDKTGGGKNLGLTAIASAKSGSMLFFEDFYRPMGRGKTVGDAFVEWWKERGPDHELWERRWFYGLVLLGDPTLAWWKGAVPQLEQPQREDVFDHWPRKMQLRWDPVNLPVVKYHVQVDYFDGHWAEETGRYCYNYHNITSNTLEHTFVGAQRGRWRVRAKVNGRMCAWSPWSYFRFTI</sequence>
<dbReference type="GO" id="GO:0006508">
    <property type="term" value="P:proteolysis"/>
    <property type="evidence" value="ECO:0007669"/>
    <property type="project" value="InterPro"/>
</dbReference>
<dbReference type="KEGG" id="daw:HS1_001808"/>
<evidence type="ECO:0000259" key="1">
    <source>
        <dbReference type="Pfam" id="PF01364"/>
    </source>
</evidence>
<name>A0A7U4QLL5_DESA2</name>
<evidence type="ECO:0000313" key="2">
    <source>
        <dbReference type="EMBL" id="AMM41602.1"/>
    </source>
</evidence>
<dbReference type="InterPro" id="IPR036116">
    <property type="entry name" value="FN3_sf"/>
</dbReference>
<dbReference type="AlphaFoldDB" id="A0A7U4QLL5"/>